<evidence type="ECO:0000313" key="4">
    <source>
        <dbReference type="EMBL" id="MCV9385534.1"/>
    </source>
</evidence>
<gene>
    <name evidence="4" type="ORF">N7U62_02615</name>
</gene>
<sequence length="989" mass="113742">MISSVIKTSTILFVLGALGLIFSNSVRSQNLDWQIKGKPRVIHYSKEDYNSDSQFWCMAQDDEGVLYFGNNDGVAIYDGEVWTLVKVPNGSTVRGLKYASDGYVYVGGYDELGRLSRNEYGKYEYESLLHLLRTEDQTFNDVWQIEESNGFVIFRSFKRLIAIKNKQAVTIPAEGRFDYLGIIEKQLFAVDGWGIKRLSLSSMEFDNLIPASGYNQEEVSALLPGTAPNKLMVFTREGNSYQADKLQGSITFQHSFFADGSSDQIFCAIASDTGSYFLGTINSMLMELRYQEDGQMEIHKYENLQDQTILNLYQTKDGNVWTLLNTGLDCVELSSPISKIFDDAAVYDATFYQGQFYLATNQGVYAANHSLEDPTLVHSDFKLVDRLEAQAWSMRIIEDQLLISHDKGVLVKNAKGIYHVEGTNGVWKVVPANGVQDMYLACSYDGIYVLKYQDGKFFFQNKLQGFDVSGRDILAGPDPYTYWVCHGYQGVYKIKTDAGHKRTLTLEKYTDQNGLPSPYSNNVFVWEEDTVFTTVSGVYTYQEDQNQFVPHPFLTQTLGDDVLIRKIQQHGDRTWFVKEEQLGYFYTRADDPELNMDLFLSLEGTFMKSMEYVQPLGSDQLLVGTNDGMFSFNLSMDEAYSPDSRTLISEIKYKDEQDSLIYCVLPTETQELTTLPNNTSSLQLSFITPTYSSQKDVQYRYKLEENDKTWSDWSTVPHKEYSYLKSGRYTFRVQSRTSVGQMADEAQFEFEILPLWYQTDWAKIVFASVAVLVIFLIRVLVRRKLIKTQEEAKKMQAALELEIENIKLEKEKALIEKDKKMLEEDVIFKSKELANYTILLLKKRELLTEMAAELKELKSKIKVAANREIVRSMTRRINLNLQDEEHLSVFDANFERVHQDFFRELKANYPNLSQKELRLCGFVRMNLTNKEIAAILNISVRGVETARYRLRKNLSLEKEVNMVEFLEKLSGSSEDQDLDQENEEYFNEE</sequence>
<dbReference type="EMBL" id="JAOYOD010000001">
    <property type="protein sequence ID" value="MCV9385534.1"/>
    <property type="molecule type" value="Genomic_DNA"/>
</dbReference>
<feature type="domain" description="HTH luxR-type" evidence="3">
    <location>
        <begin position="909"/>
        <end position="966"/>
    </location>
</feature>
<dbReference type="InterPro" id="IPR011047">
    <property type="entry name" value="Quinoprotein_ADH-like_sf"/>
</dbReference>
<keyword evidence="5" id="KW-1185">Reference proteome</keyword>
<evidence type="ECO:0000313" key="5">
    <source>
        <dbReference type="Proteomes" id="UP001300692"/>
    </source>
</evidence>
<accession>A0ABT3CPT4</accession>
<keyword evidence="2" id="KW-0472">Membrane</keyword>
<name>A0ABT3CPT4_9BACT</name>
<dbReference type="InterPro" id="IPR015943">
    <property type="entry name" value="WD40/YVTN_repeat-like_dom_sf"/>
</dbReference>
<feature type="transmembrane region" description="Helical" evidence="2">
    <location>
        <begin position="761"/>
        <end position="781"/>
    </location>
</feature>
<dbReference type="InterPro" id="IPR016032">
    <property type="entry name" value="Sig_transdc_resp-reg_C-effctor"/>
</dbReference>
<dbReference type="InterPro" id="IPR011123">
    <property type="entry name" value="Y_Y_Y"/>
</dbReference>
<feature type="coiled-coil region" evidence="1">
    <location>
        <begin position="785"/>
        <end position="867"/>
    </location>
</feature>
<reference evidence="4 5" key="1">
    <citation type="submission" date="2022-10" db="EMBL/GenBank/DDBJ databases">
        <title>Comparative genomics and taxonomic characterization of three novel marine species of genus Reichenbachiella exhibiting antioxidant and polysaccharide degradation activities.</title>
        <authorList>
            <person name="Muhammad N."/>
            <person name="Lee Y.-J."/>
            <person name="Ko J."/>
            <person name="Kim S.-G."/>
        </authorList>
    </citation>
    <scope>NUCLEOTIDE SEQUENCE [LARGE SCALE GENOMIC DNA]</scope>
    <source>
        <strain evidence="4 5">ABR2-5</strain>
    </source>
</reference>
<dbReference type="RefSeq" id="WP_264136320.1">
    <property type="nucleotide sequence ID" value="NZ_JAOYOD010000001.1"/>
</dbReference>
<keyword evidence="2" id="KW-1133">Transmembrane helix</keyword>
<dbReference type="InterPro" id="IPR000792">
    <property type="entry name" value="Tscrpt_reg_LuxR_C"/>
</dbReference>
<evidence type="ECO:0000256" key="1">
    <source>
        <dbReference type="SAM" id="Coils"/>
    </source>
</evidence>
<dbReference type="SMART" id="SM00421">
    <property type="entry name" value="HTH_LUXR"/>
    <property type="match status" value="1"/>
</dbReference>
<keyword evidence="1" id="KW-0175">Coiled coil</keyword>
<dbReference type="Gene3D" id="2.60.40.10">
    <property type="entry name" value="Immunoglobulins"/>
    <property type="match status" value="1"/>
</dbReference>
<dbReference type="Pfam" id="PF07495">
    <property type="entry name" value="Y_Y_Y"/>
    <property type="match status" value="1"/>
</dbReference>
<dbReference type="InterPro" id="IPR003961">
    <property type="entry name" value="FN3_dom"/>
</dbReference>
<keyword evidence="2" id="KW-0812">Transmembrane</keyword>
<dbReference type="Gene3D" id="2.130.10.10">
    <property type="entry name" value="YVTN repeat-like/Quinoprotein amine dehydrogenase"/>
    <property type="match status" value="1"/>
</dbReference>
<dbReference type="SUPFAM" id="SSF46894">
    <property type="entry name" value="C-terminal effector domain of the bipartite response regulators"/>
    <property type="match status" value="1"/>
</dbReference>
<comment type="caution">
    <text evidence="4">The sequence shown here is derived from an EMBL/GenBank/DDBJ whole genome shotgun (WGS) entry which is preliminary data.</text>
</comment>
<evidence type="ECO:0000256" key="2">
    <source>
        <dbReference type="SAM" id="Phobius"/>
    </source>
</evidence>
<organism evidence="4 5">
    <name type="scientific">Reichenbachiella ulvae</name>
    <dbReference type="NCBI Taxonomy" id="2980104"/>
    <lineage>
        <taxon>Bacteria</taxon>
        <taxon>Pseudomonadati</taxon>
        <taxon>Bacteroidota</taxon>
        <taxon>Cytophagia</taxon>
        <taxon>Cytophagales</taxon>
        <taxon>Reichenbachiellaceae</taxon>
        <taxon>Reichenbachiella</taxon>
    </lineage>
</organism>
<dbReference type="InterPro" id="IPR013783">
    <property type="entry name" value="Ig-like_fold"/>
</dbReference>
<proteinExistence type="predicted"/>
<dbReference type="CDD" id="cd00063">
    <property type="entry name" value="FN3"/>
    <property type="match status" value="1"/>
</dbReference>
<dbReference type="Gene3D" id="1.10.10.10">
    <property type="entry name" value="Winged helix-like DNA-binding domain superfamily/Winged helix DNA-binding domain"/>
    <property type="match status" value="1"/>
</dbReference>
<protein>
    <recommendedName>
        <fullName evidence="3">HTH luxR-type domain-containing protein</fullName>
    </recommendedName>
</protein>
<evidence type="ECO:0000259" key="3">
    <source>
        <dbReference type="SMART" id="SM00421"/>
    </source>
</evidence>
<dbReference type="InterPro" id="IPR036388">
    <property type="entry name" value="WH-like_DNA-bd_sf"/>
</dbReference>
<dbReference type="Proteomes" id="UP001300692">
    <property type="component" value="Unassembled WGS sequence"/>
</dbReference>
<dbReference type="SUPFAM" id="SSF50998">
    <property type="entry name" value="Quinoprotein alcohol dehydrogenase-like"/>
    <property type="match status" value="1"/>
</dbReference>